<dbReference type="PROSITE" id="PS50115">
    <property type="entry name" value="ARFGAP"/>
    <property type="match status" value="1"/>
</dbReference>
<feature type="compositionally biased region" description="Low complexity" evidence="6">
    <location>
        <begin position="358"/>
        <end position="380"/>
    </location>
</feature>
<reference evidence="8 9" key="1">
    <citation type="submission" date="2021-05" db="EMBL/GenBank/DDBJ databases">
        <authorList>
            <person name="Zahm M."/>
            <person name="Klopp C."/>
            <person name="Cabau C."/>
            <person name="Kuhl H."/>
            <person name="Suciu R."/>
            <person name="Ciorpac M."/>
            <person name="Holostenco D."/>
            <person name="Gessner J."/>
            <person name="Wuertz S."/>
            <person name="Hohne C."/>
            <person name="Stock M."/>
            <person name="Gislard M."/>
            <person name="Lluch J."/>
            <person name="Milhes M."/>
            <person name="Lampietro C."/>
            <person name="Lopez Roques C."/>
            <person name="Donnadieu C."/>
            <person name="Du K."/>
            <person name="Schartl M."/>
            <person name="Guiguen Y."/>
        </authorList>
    </citation>
    <scope>NUCLEOTIDE SEQUENCE [LARGE SCALE GENOMIC DNA]</scope>
    <source>
        <strain evidence="8">Hh-F2</strain>
        <tissue evidence="8">Blood</tissue>
    </source>
</reference>
<evidence type="ECO:0000313" key="8">
    <source>
        <dbReference type="EMBL" id="KAK6478602.1"/>
    </source>
</evidence>
<evidence type="ECO:0000256" key="5">
    <source>
        <dbReference type="PROSITE-ProRule" id="PRU00288"/>
    </source>
</evidence>
<evidence type="ECO:0000256" key="1">
    <source>
        <dbReference type="ARBA" id="ARBA00022723"/>
    </source>
</evidence>
<dbReference type="InterPro" id="IPR052248">
    <property type="entry name" value="Arf-GAP_FG-repeat_protein"/>
</dbReference>
<comment type="caution">
    <text evidence="8">The sequence shown here is derived from an EMBL/GenBank/DDBJ whole genome shotgun (WGS) entry which is preliminary data.</text>
</comment>
<keyword evidence="1" id="KW-0479">Metal-binding</keyword>
<dbReference type="InterPro" id="IPR001164">
    <property type="entry name" value="ArfGAP_dom"/>
</dbReference>
<evidence type="ECO:0000256" key="2">
    <source>
        <dbReference type="ARBA" id="ARBA00022737"/>
    </source>
</evidence>
<dbReference type="Gene3D" id="3.30.450.50">
    <property type="entry name" value="Longin domain"/>
    <property type="match status" value="1"/>
</dbReference>
<evidence type="ECO:0000256" key="6">
    <source>
        <dbReference type="SAM" id="MobiDB-lite"/>
    </source>
</evidence>
<feature type="region of interest" description="Disordered" evidence="6">
    <location>
        <begin position="310"/>
        <end position="331"/>
    </location>
</feature>
<dbReference type="Gene3D" id="1.10.220.150">
    <property type="entry name" value="Arf GTPase activating protein"/>
    <property type="match status" value="1"/>
</dbReference>
<organism evidence="8 9">
    <name type="scientific">Huso huso</name>
    <name type="common">Beluga</name>
    <name type="synonym">Acipenser huso</name>
    <dbReference type="NCBI Taxonomy" id="61971"/>
    <lineage>
        <taxon>Eukaryota</taxon>
        <taxon>Metazoa</taxon>
        <taxon>Chordata</taxon>
        <taxon>Craniata</taxon>
        <taxon>Vertebrata</taxon>
        <taxon>Euteleostomi</taxon>
        <taxon>Actinopterygii</taxon>
        <taxon>Chondrostei</taxon>
        <taxon>Acipenseriformes</taxon>
        <taxon>Acipenseridae</taxon>
        <taxon>Huso</taxon>
    </lineage>
</organism>
<dbReference type="SUPFAM" id="SSF57863">
    <property type="entry name" value="ArfGap/RecO-like zinc finger"/>
    <property type="match status" value="1"/>
</dbReference>
<name>A0ABR0Z183_HUSHU</name>
<dbReference type="PANTHER" id="PTHR46134:SF3">
    <property type="entry name" value="ARFGAP WITH FG REPEATS 1"/>
    <property type="match status" value="1"/>
</dbReference>
<proteinExistence type="predicted"/>
<sequence>MAASAKRKQEEKHLKMLREMTSLPPNRKCFDCDQRGPTYANMTVGSFVCTSCSGILRGLNPPHRVKSISMTTFTQQEIEFLQKHGNELCKQIWLGLYDDRSSSIPDFREPQKVKEFLQEKYEKKRWYVPAEQARVVASVHASVSGSSASSTSSTPEVRPLKSLLGETAPALHLNRSTPSQSPVVSRVQAQQQQHFQQDKKQFDLLSDLGGDIFAAPAPAPAPTSQSTGSANFANFANFKSHTAQNNANADFANFDAFGNSSASGNFGGFPTASQLPFQHPNTGSSSGLPNANFAHFDNFPKSSSAHFGAFSSTQSNATEPPKAAVDKHSTQTEDKYAALADLDNIFSSDKPEQGASGPVSNTSSAPSVTAVSTSSQPSSVGGDRYAALAELDSVFSTPAPTSNVYNAPSSVSSNVFGPVTGASQAQTQSVISSIPAGFGASASTNPFMAQSAVPPASAPTNPFQSNGRAAAAAAASFGTGSLSMPAGFGATTAYNLPTSFSGTFQQPPFPGQAAFPQPLAYPQQPNGAGFGAFGQAKPVVTPFGQVMAAPGMSSNPFMAGALPGQYPSGSSSTNPFL</sequence>
<dbReference type="CDD" id="cd08857">
    <property type="entry name" value="ArfGap_AGFG1"/>
    <property type="match status" value="1"/>
</dbReference>
<dbReference type="InterPro" id="IPR037278">
    <property type="entry name" value="ARFGAP/RecO"/>
</dbReference>
<evidence type="ECO:0000256" key="3">
    <source>
        <dbReference type="ARBA" id="ARBA00022771"/>
    </source>
</evidence>
<keyword evidence="9" id="KW-1185">Reference proteome</keyword>
<evidence type="ECO:0000259" key="7">
    <source>
        <dbReference type="PROSITE" id="PS50115"/>
    </source>
</evidence>
<keyword evidence="3 5" id="KW-0863">Zinc-finger</keyword>
<evidence type="ECO:0000313" key="9">
    <source>
        <dbReference type="Proteomes" id="UP001369086"/>
    </source>
</evidence>
<feature type="domain" description="Arf-GAP" evidence="7">
    <location>
        <begin position="11"/>
        <end position="135"/>
    </location>
</feature>
<keyword evidence="2" id="KW-0677">Repeat</keyword>
<dbReference type="SMART" id="SM00105">
    <property type="entry name" value="ArfGap"/>
    <property type="match status" value="1"/>
</dbReference>
<keyword evidence="4" id="KW-0862">Zinc</keyword>
<dbReference type="InterPro" id="IPR038508">
    <property type="entry name" value="ArfGAP_dom_sf"/>
</dbReference>
<feature type="region of interest" description="Disordered" evidence="6">
    <location>
        <begin position="347"/>
        <end position="381"/>
    </location>
</feature>
<gene>
    <name evidence="8" type="ORF">HHUSO_G20949</name>
</gene>
<protein>
    <submittedName>
        <fullName evidence="8">Arf-GAP domain and FG repeat-containing protein 1b isoform X1</fullName>
    </submittedName>
</protein>
<dbReference type="Pfam" id="PF01412">
    <property type="entry name" value="ArfGap"/>
    <property type="match status" value="1"/>
</dbReference>
<accession>A0ABR0Z183</accession>
<dbReference type="PANTHER" id="PTHR46134">
    <property type="entry name" value="DRONGO, ISOFORM F"/>
    <property type="match status" value="1"/>
</dbReference>
<evidence type="ECO:0000256" key="4">
    <source>
        <dbReference type="ARBA" id="ARBA00022833"/>
    </source>
</evidence>
<dbReference type="EMBL" id="JAHFZB010000019">
    <property type="protein sequence ID" value="KAK6478602.1"/>
    <property type="molecule type" value="Genomic_DNA"/>
</dbReference>
<dbReference type="PRINTS" id="PR00405">
    <property type="entry name" value="REVINTRACTNG"/>
</dbReference>
<dbReference type="Proteomes" id="UP001369086">
    <property type="component" value="Unassembled WGS sequence"/>
</dbReference>